<comment type="caution">
    <text evidence="1">The sequence shown here is derived from an EMBL/GenBank/DDBJ whole genome shotgun (WGS) entry which is preliminary data.</text>
</comment>
<proteinExistence type="predicted"/>
<keyword evidence="2" id="KW-1185">Reference proteome</keyword>
<evidence type="ECO:0000313" key="2">
    <source>
        <dbReference type="Proteomes" id="UP000696184"/>
    </source>
</evidence>
<accession>A0ABS0U7D9</accession>
<sequence length="177" mass="19388">MGGTKTTTEISHKTGHDVSEFIAAGNITMLSHDDSTYEASKIEAGKNIRLISTHGKVNFTAMPNTSFEQITSSSKGFFIKQANSGHNNTTWTLPAITAGSLFTVEANSGIYADIKIQKSQSLKTALSILGENLETAWLKDLNNRHDVKWNDVQDTYSNWDYHHQQLSPVASAIAKSV</sequence>
<protein>
    <submittedName>
        <fullName evidence="1">Uncharacterized protein</fullName>
    </submittedName>
</protein>
<name>A0ABS0U7D9_9GAMM</name>
<dbReference type="RefSeq" id="WP_198690569.1">
    <property type="nucleotide sequence ID" value="NZ_CAWPUD010000046.1"/>
</dbReference>
<gene>
    <name evidence="1" type="ORF">H8A87_14025</name>
</gene>
<evidence type="ECO:0000313" key="1">
    <source>
        <dbReference type="EMBL" id="MBI6549796.1"/>
    </source>
</evidence>
<dbReference type="EMBL" id="JACOII010000047">
    <property type="protein sequence ID" value="MBI6549796.1"/>
    <property type="molecule type" value="Genomic_DNA"/>
</dbReference>
<organism evidence="1 2">
    <name type="scientific">Xenorhabdus lircayensis</name>
    <dbReference type="NCBI Taxonomy" id="2763499"/>
    <lineage>
        <taxon>Bacteria</taxon>
        <taxon>Pseudomonadati</taxon>
        <taxon>Pseudomonadota</taxon>
        <taxon>Gammaproteobacteria</taxon>
        <taxon>Enterobacterales</taxon>
        <taxon>Morganellaceae</taxon>
        <taxon>Xenorhabdus</taxon>
    </lineage>
</organism>
<reference evidence="1 2" key="1">
    <citation type="submission" date="2020-08" db="EMBL/GenBank/DDBJ databases">
        <title>Description of Xenorhabdus lircayensis sp. nov., the symbiotic bacterium associated with the entomopathogenic nematode Steirnernema unicornum.</title>
        <authorList>
            <person name="Castaneda-Alvarez C."/>
            <person name="Prodan S."/>
            <person name="Zamorano A."/>
            <person name="San-Blas E."/>
            <person name="Aballay E."/>
        </authorList>
    </citation>
    <scope>NUCLEOTIDE SEQUENCE [LARGE SCALE GENOMIC DNA]</scope>
    <source>
        <strain evidence="1 2">VLS</strain>
    </source>
</reference>
<dbReference type="Proteomes" id="UP000696184">
    <property type="component" value="Unassembled WGS sequence"/>
</dbReference>